<name>A0A4C1V6T1_EUMVA</name>
<dbReference type="Proteomes" id="UP000299102">
    <property type="component" value="Unassembled WGS sequence"/>
</dbReference>
<sequence>MSFVKEQLIRRRTKNAARGRSAARSRLYDNIIVIEIGQIFVDGVRVWRPTSACRRTKNIVIKLLEVADINCHSLPAEDVNNFLTNSESYYIQCGFNFHV</sequence>
<proteinExistence type="predicted"/>
<keyword evidence="2" id="KW-1185">Reference proteome</keyword>
<evidence type="ECO:0000313" key="1">
    <source>
        <dbReference type="EMBL" id="GBP34230.1"/>
    </source>
</evidence>
<protein>
    <submittedName>
        <fullName evidence="1">Uncharacterized protein</fullName>
    </submittedName>
</protein>
<evidence type="ECO:0000313" key="2">
    <source>
        <dbReference type="Proteomes" id="UP000299102"/>
    </source>
</evidence>
<dbReference type="EMBL" id="BGZK01000285">
    <property type="protein sequence ID" value="GBP34230.1"/>
    <property type="molecule type" value="Genomic_DNA"/>
</dbReference>
<reference evidence="1 2" key="1">
    <citation type="journal article" date="2019" name="Commun. Biol.">
        <title>The bagworm genome reveals a unique fibroin gene that provides high tensile strength.</title>
        <authorList>
            <person name="Kono N."/>
            <person name="Nakamura H."/>
            <person name="Ohtoshi R."/>
            <person name="Tomita M."/>
            <person name="Numata K."/>
            <person name="Arakawa K."/>
        </authorList>
    </citation>
    <scope>NUCLEOTIDE SEQUENCE [LARGE SCALE GENOMIC DNA]</scope>
</reference>
<organism evidence="1 2">
    <name type="scientific">Eumeta variegata</name>
    <name type="common">Bagworm moth</name>
    <name type="synonym">Eumeta japonica</name>
    <dbReference type="NCBI Taxonomy" id="151549"/>
    <lineage>
        <taxon>Eukaryota</taxon>
        <taxon>Metazoa</taxon>
        <taxon>Ecdysozoa</taxon>
        <taxon>Arthropoda</taxon>
        <taxon>Hexapoda</taxon>
        <taxon>Insecta</taxon>
        <taxon>Pterygota</taxon>
        <taxon>Neoptera</taxon>
        <taxon>Endopterygota</taxon>
        <taxon>Lepidoptera</taxon>
        <taxon>Glossata</taxon>
        <taxon>Ditrysia</taxon>
        <taxon>Tineoidea</taxon>
        <taxon>Psychidae</taxon>
        <taxon>Oiketicinae</taxon>
        <taxon>Eumeta</taxon>
    </lineage>
</organism>
<dbReference type="AlphaFoldDB" id="A0A4C1V6T1"/>
<comment type="caution">
    <text evidence="1">The sequence shown here is derived from an EMBL/GenBank/DDBJ whole genome shotgun (WGS) entry which is preliminary data.</text>
</comment>
<gene>
    <name evidence="1" type="ORF">EVAR_30784_1</name>
</gene>
<accession>A0A4C1V6T1</accession>